<dbReference type="GO" id="GO:0005524">
    <property type="term" value="F:ATP binding"/>
    <property type="evidence" value="ECO:0007669"/>
    <property type="project" value="InterPro"/>
</dbReference>
<dbReference type="GO" id="GO:0004674">
    <property type="term" value="F:protein serine/threonine kinase activity"/>
    <property type="evidence" value="ECO:0007669"/>
    <property type="project" value="InterPro"/>
</dbReference>
<dbReference type="Pfam" id="PF08826">
    <property type="entry name" value="DMPK_coil"/>
    <property type="match status" value="1"/>
</dbReference>
<proteinExistence type="predicted"/>
<dbReference type="GO" id="GO:0046872">
    <property type="term" value="F:metal ion binding"/>
    <property type="evidence" value="ECO:0007669"/>
    <property type="project" value="UniProtKB-KW"/>
</dbReference>
<evidence type="ECO:0000256" key="6">
    <source>
        <dbReference type="ARBA" id="ARBA00023054"/>
    </source>
</evidence>
<gene>
    <name evidence="10" type="ORF">METZ01_LOCUS169797</name>
</gene>
<feature type="region of interest" description="Disordered" evidence="8">
    <location>
        <begin position="104"/>
        <end position="142"/>
    </location>
</feature>
<dbReference type="EMBL" id="UINC01031228">
    <property type="protein sequence ID" value="SVB16943.1"/>
    <property type="molecule type" value="Genomic_DNA"/>
</dbReference>
<accession>A0A382BV31</accession>
<evidence type="ECO:0000256" key="8">
    <source>
        <dbReference type="SAM" id="MobiDB-lite"/>
    </source>
</evidence>
<comment type="subcellular location">
    <subcellularLocation>
        <location evidence="2">Cytoplasm</location>
    </subcellularLocation>
</comment>
<evidence type="ECO:0000256" key="2">
    <source>
        <dbReference type="ARBA" id="ARBA00004496"/>
    </source>
</evidence>
<evidence type="ECO:0000256" key="4">
    <source>
        <dbReference type="ARBA" id="ARBA00022553"/>
    </source>
</evidence>
<sequence>MKSKERMSLKELQSLDTQLGAVRSTIDNFEVKLEELEAPTLKLEEQIKGLAKRLQELSLEEKRLKLTIQEKHDRSEKLQDRMSRVRNIREETAVHAETEMVKKALQNDELEARENQSRLSKMTDRLNEQKETQTESLAQMEP</sequence>
<organism evidence="10">
    <name type="scientific">marine metagenome</name>
    <dbReference type="NCBI Taxonomy" id="408172"/>
    <lineage>
        <taxon>unclassified sequences</taxon>
        <taxon>metagenomes</taxon>
        <taxon>ecological metagenomes</taxon>
    </lineage>
</organism>
<keyword evidence="5" id="KW-0479">Metal-binding</keyword>
<evidence type="ECO:0000256" key="1">
    <source>
        <dbReference type="ARBA" id="ARBA00001946"/>
    </source>
</evidence>
<keyword evidence="4" id="KW-0597">Phosphoprotein</keyword>
<feature type="non-terminal residue" evidence="10">
    <location>
        <position position="142"/>
    </location>
</feature>
<reference evidence="10" key="1">
    <citation type="submission" date="2018-05" db="EMBL/GenBank/DDBJ databases">
        <authorList>
            <person name="Lanie J.A."/>
            <person name="Ng W.-L."/>
            <person name="Kazmierczak K.M."/>
            <person name="Andrzejewski T.M."/>
            <person name="Davidsen T.M."/>
            <person name="Wayne K.J."/>
            <person name="Tettelin H."/>
            <person name="Glass J.I."/>
            <person name="Rusch D."/>
            <person name="Podicherti R."/>
            <person name="Tsui H.-C.T."/>
            <person name="Winkler M.E."/>
        </authorList>
    </citation>
    <scope>NUCLEOTIDE SEQUENCE</scope>
</reference>
<evidence type="ECO:0000256" key="7">
    <source>
        <dbReference type="SAM" id="Coils"/>
    </source>
</evidence>
<name>A0A382BV31_9ZZZZ</name>
<protein>
    <recommendedName>
        <fullName evidence="9">Myotonic dystrophy protein kinase coiled coil domain-containing protein</fullName>
    </recommendedName>
</protein>
<dbReference type="InterPro" id="IPR014930">
    <property type="entry name" value="Myotonic_dystrophy_kinase_coil"/>
</dbReference>
<comment type="cofactor">
    <cofactor evidence="1">
        <name>Mg(2+)</name>
        <dbReference type="ChEBI" id="CHEBI:18420"/>
    </cofactor>
</comment>
<dbReference type="GO" id="GO:0005737">
    <property type="term" value="C:cytoplasm"/>
    <property type="evidence" value="ECO:0007669"/>
    <property type="project" value="UniProtKB-SubCell"/>
</dbReference>
<keyword evidence="6 7" id="KW-0175">Coiled coil</keyword>
<keyword evidence="3" id="KW-0963">Cytoplasm</keyword>
<evidence type="ECO:0000256" key="5">
    <source>
        <dbReference type="ARBA" id="ARBA00022723"/>
    </source>
</evidence>
<evidence type="ECO:0000256" key="3">
    <source>
        <dbReference type="ARBA" id="ARBA00022490"/>
    </source>
</evidence>
<feature type="coiled-coil region" evidence="7">
    <location>
        <begin position="40"/>
        <end position="74"/>
    </location>
</feature>
<dbReference type="AlphaFoldDB" id="A0A382BV31"/>
<dbReference type="Gene3D" id="1.10.287.1490">
    <property type="match status" value="1"/>
</dbReference>
<evidence type="ECO:0000313" key="10">
    <source>
        <dbReference type="EMBL" id="SVB16943.1"/>
    </source>
</evidence>
<feature type="compositionally biased region" description="Basic and acidic residues" evidence="8">
    <location>
        <begin position="104"/>
        <end position="133"/>
    </location>
</feature>
<evidence type="ECO:0000259" key="9">
    <source>
        <dbReference type="Pfam" id="PF08826"/>
    </source>
</evidence>
<feature type="domain" description="Myotonic dystrophy protein kinase coiled coil" evidence="9">
    <location>
        <begin position="13"/>
        <end position="58"/>
    </location>
</feature>